<evidence type="ECO:0000313" key="3">
    <source>
        <dbReference type="Proteomes" id="UP000275408"/>
    </source>
</evidence>
<organism evidence="2 3">
    <name type="scientific">Pocillopora damicornis</name>
    <name type="common">Cauliflower coral</name>
    <name type="synonym">Millepora damicornis</name>
    <dbReference type="NCBI Taxonomy" id="46731"/>
    <lineage>
        <taxon>Eukaryota</taxon>
        <taxon>Metazoa</taxon>
        <taxon>Cnidaria</taxon>
        <taxon>Anthozoa</taxon>
        <taxon>Hexacorallia</taxon>
        <taxon>Scleractinia</taxon>
        <taxon>Astrocoeniina</taxon>
        <taxon>Pocilloporidae</taxon>
        <taxon>Pocillopora</taxon>
    </lineage>
</organism>
<evidence type="ECO:0000313" key="2">
    <source>
        <dbReference type="EMBL" id="RMX39731.1"/>
    </source>
</evidence>
<dbReference type="Proteomes" id="UP000275408">
    <property type="component" value="Unassembled WGS sequence"/>
</dbReference>
<reference evidence="2 3" key="1">
    <citation type="journal article" date="2018" name="Sci. Rep.">
        <title>Comparative analysis of the Pocillopora damicornis genome highlights role of immune system in coral evolution.</title>
        <authorList>
            <person name="Cunning R."/>
            <person name="Bay R.A."/>
            <person name="Gillette P."/>
            <person name="Baker A.C."/>
            <person name="Traylor-Knowles N."/>
        </authorList>
    </citation>
    <scope>NUCLEOTIDE SEQUENCE [LARGE SCALE GENOMIC DNA]</scope>
    <source>
        <strain evidence="2">RSMAS</strain>
        <tissue evidence="2">Whole animal</tissue>
    </source>
</reference>
<evidence type="ECO:0008006" key="4">
    <source>
        <dbReference type="Google" id="ProtNLM"/>
    </source>
</evidence>
<accession>A0A3M6TEH5</accession>
<keyword evidence="3" id="KW-1185">Reference proteome</keyword>
<name>A0A3M6TEH5_POCDA</name>
<protein>
    <recommendedName>
        <fullName evidence="4">Cytochrome b5 heme-binding domain-containing protein</fullName>
    </recommendedName>
</protein>
<dbReference type="EMBL" id="RCHS01003788">
    <property type="protein sequence ID" value="RMX39731.1"/>
    <property type="molecule type" value="Genomic_DNA"/>
</dbReference>
<dbReference type="AlphaFoldDB" id="A0A3M6TEH5"/>
<keyword evidence="1" id="KW-0732">Signal</keyword>
<proteinExistence type="predicted"/>
<dbReference type="STRING" id="46731.A0A3M6TEH5"/>
<dbReference type="OrthoDB" id="547796at2759"/>
<gene>
    <name evidence="2" type="ORF">pdam_00022293</name>
</gene>
<feature type="signal peptide" evidence="1">
    <location>
        <begin position="1"/>
        <end position="21"/>
    </location>
</feature>
<feature type="chain" id="PRO_5018028497" description="Cytochrome b5 heme-binding domain-containing protein" evidence="1">
    <location>
        <begin position="22"/>
        <end position="111"/>
    </location>
</feature>
<evidence type="ECO:0000256" key="1">
    <source>
        <dbReference type="SAM" id="SignalP"/>
    </source>
</evidence>
<dbReference type="Gene3D" id="3.10.120.10">
    <property type="entry name" value="Cytochrome b5-like heme/steroid binding domain"/>
    <property type="match status" value="1"/>
</dbReference>
<feature type="non-terminal residue" evidence="2">
    <location>
        <position position="111"/>
    </location>
</feature>
<dbReference type="InterPro" id="IPR036400">
    <property type="entry name" value="Cyt_B5-like_heme/steroid_sf"/>
</dbReference>
<comment type="caution">
    <text evidence="2">The sequence shown here is derived from an EMBL/GenBank/DDBJ whole genome shotgun (WGS) entry which is preliminary data.</text>
</comment>
<sequence length="111" mass="12308">MEQIFLVQLLFLSSLIISLAAVDITLKNDDLIHSPFSEELGNDANLDGPKVFTKEELSVYDGTNSVNLDTFDLHDLLVIYLLSSSKVYSVEPDLPIYVAIKGIVFDVSESK</sequence>